<evidence type="ECO:0000313" key="1">
    <source>
        <dbReference type="EMBL" id="KKB61966.1"/>
    </source>
</evidence>
<accession>A0A0F5JVS3</accession>
<evidence type="ECO:0000313" key="2">
    <source>
        <dbReference type="Proteomes" id="UP000033618"/>
    </source>
</evidence>
<keyword evidence="2" id="KW-1185">Reference proteome</keyword>
<protein>
    <submittedName>
        <fullName evidence="1">Uncharacterized protein</fullName>
    </submittedName>
</protein>
<gene>
    <name evidence="1" type="ORF">WM40_19980</name>
</gene>
<dbReference type="Proteomes" id="UP000033618">
    <property type="component" value="Unassembled WGS sequence"/>
</dbReference>
<organism evidence="1 2">
    <name type="scientific">Robbsia andropogonis</name>
    <dbReference type="NCBI Taxonomy" id="28092"/>
    <lineage>
        <taxon>Bacteria</taxon>
        <taxon>Pseudomonadati</taxon>
        <taxon>Pseudomonadota</taxon>
        <taxon>Betaproteobacteria</taxon>
        <taxon>Burkholderiales</taxon>
        <taxon>Burkholderiaceae</taxon>
        <taxon>Robbsia</taxon>
    </lineage>
</organism>
<sequence>MTHENLVYLLLLSLRACGHKLSGALALSLSLRFCDVEELLFERGIAVSLRFAWNRGGSLRATDKIRPRFEQRQQQAAQFGLLDKMSYM</sequence>
<reference evidence="1 2" key="1">
    <citation type="submission" date="2015-03" db="EMBL/GenBank/DDBJ databases">
        <title>Draft Genome Sequence of Burkholderia andropogonis type strain ICMP2807, isolated from Sorghum bicolor.</title>
        <authorList>
            <person name="Lopes-Santos L."/>
            <person name="Castro D.B."/>
            <person name="Ottoboni L.M."/>
            <person name="Park D."/>
            <person name="Weirc B.S."/>
            <person name="Destefano S.A."/>
        </authorList>
    </citation>
    <scope>NUCLEOTIDE SEQUENCE [LARGE SCALE GENOMIC DNA]</scope>
    <source>
        <strain evidence="1 2">ICMP2807</strain>
    </source>
</reference>
<dbReference type="EMBL" id="LAQU01000027">
    <property type="protein sequence ID" value="KKB61966.1"/>
    <property type="molecule type" value="Genomic_DNA"/>
</dbReference>
<proteinExistence type="predicted"/>
<comment type="caution">
    <text evidence="1">The sequence shown here is derived from an EMBL/GenBank/DDBJ whole genome shotgun (WGS) entry which is preliminary data.</text>
</comment>
<name>A0A0F5JVS3_9BURK</name>
<dbReference type="AlphaFoldDB" id="A0A0F5JVS3"/>
<dbReference type="PATRIC" id="fig|28092.6.peg.4689"/>